<evidence type="ECO:0000256" key="4">
    <source>
        <dbReference type="ARBA" id="ARBA00022989"/>
    </source>
</evidence>
<dbReference type="GO" id="GO:0005886">
    <property type="term" value="C:plasma membrane"/>
    <property type="evidence" value="ECO:0007669"/>
    <property type="project" value="UniProtKB-SubCell"/>
</dbReference>
<dbReference type="Proteomes" id="UP000315235">
    <property type="component" value="Unassembled WGS sequence"/>
</dbReference>
<dbReference type="AlphaFoldDB" id="A0A553GXF3"/>
<dbReference type="EMBL" id="VJOY01000009">
    <property type="protein sequence ID" value="TRX74166.1"/>
    <property type="molecule type" value="Genomic_DNA"/>
</dbReference>
<feature type="transmembrane region" description="Helical" evidence="6">
    <location>
        <begin position="12"/>
        <end position="29"/>
    </location>
</feature>
<dbReference type="GO" id="GO:0015658">
    <property type="term" value="F:branched-chain amino acid transmembrane transporter activity"/>
    <property type="evidence" value="ECO:0007669"/>
    <property type="project" value="InterPro"/>
</dbReference>
<evidence type="ECO:0000256" key="2">
    <source>
        <dbReference type="ARBA" id="ARBA00022475"/>
    </source>
</evidence>
<feature type="transmembrane region" description="Helical" evidence="6">
    <location>
        <begin position="236"/>
        <end position="253"/>
    </location>
</feature>
<dbReference type="InterPro" id="IPR043428">
    <property type="entry name" value="LivM-like"/>
</dbReference>
<dbReference type="InterPro" id="IPR001851">
    <property type="entry name" value="ABC_transp_permease"/>
</dbReference>
<feature type="transmembrane region" description="Helical" evidence="6">
    <location>
        <begin position="210"/>
        <end position="230"/>
    </location>
</feature>
<feature type="transmembrane region" description="Helical" evidence="6">
    <location>
        <begin position="90"/>
        <end position="109"/>
    </location>
</feature>
<feature type="transmembrane region" description="Helical" evidence="6">
    <location>
        <begin position="260"/>
        <end position="279"/>
    </location>
</feature>
<keyword evidence="8" id="KW-1185">Reference proteome</keyword>
<evidence type="ECO:0000313" key="7">
    <source>
        <dbReference type="EMBL" id="TRX74166.1"/>
    </source>
</evidence>
<comment type="caution">
    <text evidence="7">The sequence shown here is derived from an EMBL/GenBank/DDBJ whole genome shotgun (WGS) entry which is preliminary data.</text>
</comment>
<keyword evidence="2" id="KW-1003">Cell membrane</keyword>
<keyword evidence="5 6" id="KW-0472">Membrane</keyword>
<sequence>MNRIHALGTGIWQIPLLILLAGLVVPHLLSSGFHLRLASIVCIYTILCVGFNLLYGYAGQISMGQQGFFALGAYAYALLTQAGWPFYAALPASLLVCAGVTLVIGVPLLRLRSHYLAMASLCFGLIFAGVASRWIDVTGGTAGMMVPSLKVAGHLVSRTELYYGLVVIAVAVLLLQNFIVGTHLGRVLYSLRGDETAAESLGVNVTAYKLRVFVLSSVLAGLAGVGFALVSRQVNPSFGEFPILVTILTVSVVGGLGTRYGALLGAIVVVLAPQGLTAFGDLETLLYGVCLLLFLLFMPHGLSGFLRALCLRLFRPAAAKPAPRLKVSP</sequence>
<feature type="transmembrane region" description="Helical" evidence="6">
    <location>
        <begin position="161"/>
        <end position="189"/>
    </location>
</feature>
<evidence type="ECO:0000256" key="5">
    <source>
        <dbReference type="ARBA" id="ARBA00023136"/>
    </source>
</evidence>
<evidence type="ECO:0000256" key="3">
    <source>
        <dbReference type="ARBA" id="ARBA00022692"/>
    </source>
</evidence>
<dbReference type="CDD" id="cd06581">
    <property type="entry name" value="TM_PBP1_LivM_like"/>
    <property type="match status" value="1"/>
</dbReference>
<proteinExistence type="predicted"/>
<evidence type="ECO:0000256" key="1">
    <source>
        <dbReference type="ARBA" id="ARBA00004429"/>
    </source>
</evidence>
<keyword evidence="4 6" id="KW-1133">Transmembrane helix</keyword>
<evidence type="ECO:0000256" key="6">
    <source>
        <dbReference type="SAM" id="Phobius"/>
    </source>
</evidence>
<gene>
    <name evidence="7" type="ORF">FM069_13610</name>
</gene>
<evidence type="ECO:0000313" key="8">
    <source>
        <dbReference type="Proteomes" id="UP000315235"/>
    </source>
</evidence>
<dbReference type="Pfam" id="PF02653">
    <property type="entry name" value="BPD_transp_2"/>
    <property type="match status" value="1"/>
</dbReference>
<comment type="subcellular location">
    <subcellularLocation>
        <location evidence="1">Cell inner membrane</location>
        <topology evidence="1">Multi-pass membrane protein</topology>
    </subcellularLocation>
</comment>
<reference evidence="7 8" key="1">
    <citation type="submission" date="2019-07" db="EMBL/GenBank/DDBJ databases">
        <title>Pseudomonas mangiferae sp. nov., isolated from bark of mango tree in Thailand.</title>
        <authorList>
            <person name="Srisuk N."/>
            <person name="Anurat P."/>
        </authorList>
    </citation>
    <scope>NUCLEOTIDE SEQUENCE [LARGE SCALE GENOMIC DNA]</scope>
    <source>
        <strain evidence="7 8">DMKU_BBB3-04</strain>
    </source>
</reference>
<accession>A0A553GXF3</accession>
<dbReference type="PANTHER" id="PTHR30482">
    <property type="entry name" value="HIGH-AFFINITY BRANCHED-CHAIN AMINO ACID TRANSPORT SYSTEM PERMEASE"/>
    <property type="match status" value="1"/>
</dbReference>
<keyword evidence="3 6" id="KW-0812">Transmembrane</keyword>
<feature type="transmembrane region" description="Helical" evidence="6">
    <location>
        <begin position="116"/>
        <end position="135"/>
    </location>
</feature>
<feature type="transmembrane region" description="Helical" evidence="6">
    <location>
        <begin position="285"/>
        <end position="306"/>
    </location>
</feature>
<dbReference type="RefSeq" id="WP_143488904.1">
    <property type="nucleotide sequence ID" value="NZ_VJOY01000009.1"/>
</dbReference>
<dbReference type="OrthoDB" id="5422926at2"/>
<name>A0A553GXF3_9PSED</name>
<dbReference type="PANTHER" id="PTHR30482:SF10">
    <property type="entry name" value="HIGH-AFFINITY BRANCHED-CHAIN AMINO ACID TRANSPORT PROTEIN BRAE"/>
    <property type="match status" value="1"/>
</dbReference>
<feature type="transmembrane region" description="Helical" evidence="6">
    <location>
        <begin position="35"/>
        <end position="55"/>
    </location>
</feature>
<organism evidence="7 8">
    <name type="scientific">Pseudomonas mangiferae</name>
    <dbReference type="NCBI Taxonomy" id="2593654"/>
    <lineage>
        <taxon>Bacteria</taxon>
        <taxon>Pseudomonadati</taxon>
        <taxon>Pseudomonadota</taxon>
        <taxon>Gammaproteobacteria</taxon>
        <taxon>Pseudomonadales</taxon>
        <taxon>Pseudomonadaceae</taxon>
        <taxon>Pseudomonas</taxon>
    </lineage>
</organism>
<protein>
    <submittedName>
        <fullName evidence="7">Branched-chain amino acid ABC transporter permease</fullName>
    </submittedName>
</protein>